<dbReference type="Pfam" id="PF03106">
    <property type="entry name" value="WRKY"/>
    <property type="match status" value="1"/>
</dbReference>
<sequence>MEEVQKENEKLKSRLTRVVEDYQSLQTHYFEIMEQEKGKTVKESNPVTAPPTNVEEEHELVSLSLGSTISSGGFNKKEEKSRIDIKGNEEDNKIEKECLKLGLDCKFEGPSSKSEANVLSLSSDNSFDDTKDEEAGEPWRPSKIMKNMLGGDDDLSQQPQVKQARVSVRARCDTPTMNDGCQWRKYGQKIAKGNPCPRAYYRCTVAPGCPVKKQVQRCVDDMSILITTYEGTHNHLLPVSATAMASTTSAAASMLISGSTSSQIISTPATFSGSSASLHGINFGLSDASISRPYFLHTPSYPTITLDLTAPPTSTTQPFGINRLATNPKYPSTNFNFLSPESSSISTSWSNGNQHYNKSPLGSFSHIGKQAQESILNSYIQKTANMNPSSTPSLLTDSIAKAITSDPSFQSALAAAITSYVGNNEPNQAAQTKIRCPSPSPWA</sequence>
<dbReference type="Gene3D" id="2.20.25.80">
    <property type="entry name" value="WRKY domain"/>
    <property type="match status" value="1"/>
</dbReference>
<evidence type="ECO:0000313" key="8">
    <source>
        <dbReference type="EMBL" id="KAF3341568.1"/>
    </source>
</evidence>
<evidence type="ECO:0000259" key="7">
    <source>
        <dbReference type="PROSITE" id="PS50811"/>
    </source>
</evidence>
<keyword evidence="2" id="KW-0805">Transcription regulation</keyword>
<dbReference type="OrthoDB" id="1686353at2759"/>
<dbReference type="InterPro" id="IPR044810">
    <property type="entry name" value="WRKY_plant"/>
</dbReference>
<feature type="region of interest" description="Disordered" evidence="6">
    <location>
        <begin position="110"/>
        <end position="143"/>
    </location>
</feature>
<evidence type="ECO:0000256" key="1">
    <source>
        <dbReference type="ARBA" id="ARBA00004123"/>
    </source>
</evidence>
<dbReference type="GO" id="GO:0005634">
    <property type="term" value="C:nucleus"/>
    <property type="evidence" value="ECO:0007669"/>
    <property type="project" value="UniProtKB-SubCell"/>
</dbReference>
<organism evidence="8 9">
    <name type="scientific">Carex littledalei</name>
    <dbReference type="NCBI Taxonomy" id="544730"/>
    <lineage>
        <taxon>Eukaryota</taxon>
        <taxon>Viridiplantae</taxon>
        <taxon>Streptophyta</taxon>
        <taxon>Embryophyta</taxon>
        <taxon>Tracheophyta</taxon>
        <taxon>Spermatophyta</taxon>
        <taxon>Magnoliopsida</taxon>
        <taxon>Liliopsida</taxon>
        <taxon>Poales</taxon>
        <taxon>Cyperaceae</taxon>
        <taxon>Cyperoideae</taxon>
        <taxon>Cariceae</taxon>
        <taxon>Carex</taxon>
        <taxon>Carex subgen. Euthyceras</taxon>
    </lineage>
</organism>
<dbReference type="InterPro" id="IPR036576">
    <property type="entry name" value="WRKY_dom_sf"/>
</dbReference>
<feature type="domain" description="WRKY" evidence="7">
    <location>
        <begin position="172"/>
        <end position="238"/>
    </location>
</feature>
<evidence type="ECO:0000256" key="5">
    <source>
        <dbReference type="ARBA" id="ARBA00023242"/>
    </source>
</evidence>
<name>A0A833RKG4_9POAL</name>
<dbReference type="FunFam" id="2.20.25.80:FF:000002">
    <property type="entry name" value="probable WRKY transcription factor 31"/>
    <property type="match status" value="1"/>
</dbReference>
<dbReference type="EMBL" id="SWLB01000001">
    <property type="protein sequence ID" value="KAF3341568.1"/>
    <property type="molecule type" value="Genomic_DNA"/>
</dbReference>
<evidence type="ECO:0000256" key="2">
    <source>
        <dbReference type="ARBA" id="ARBA00023015"/>
    </source>
</evidence>
<dbReference type="InterPro" id="IPR003657">
    <property type="entry name" value="WRKY_dom"/>
</dbReference>
<protein>
    <submittedName>
        <fullName evidence="8">Putative WRKY transcription factor 72</fullName>
    </submittedName>
</protein>
<dbReference type="SUPFAM" id="SSF118290">
    <property type="entry name" value="WRKY DNA-binding domain"/>
    <property type="match status" value="1"/>
</dbReference>
<dbReference type="GO" id="GO:0043565">
    <property type="term" value="F:sequence-specific DNA binding"/>
    <property type="evidence" value="ECO:0007669"/>
    <property type="project" value="InterPro"/>
</dbReference>
<keyword evidence="3" id="KW-0238">DNA-binding</keyword>
<keyword evidence="9" id="KW-1185">Reference proteome</keyword>
<evidence type="ECO:0000313" key="9">
    <source>
        <dbReference type="Proteomes" id="UP000623129"/>
    </source>
</evidence>
<dbReference type="AlphaFoldDB" id="A0A833RKG4"/>
<dbReference type="SMART" id="SM00774">
    <property type="entry name" value="WRKY"/>
    <property type="match status" value="1"/>
</dbReference>
<dbReference type="PANTHER" id="PTHR31429:SF24">
    <property type="entry name" value="WRKY TRANSCRIPTION FACTOR 72-RELATED"/>
    <property type="match status" value="1"/>
</dbReference>
<evidence type="ECO:0000256" key="6">
    <source>
        <dbReference type="SAM" id="MobiDB-lite"/>
    </source>
</evidence>
<reference evidence="8" key="1">
    <citation type="submission" date="2020-01" db="EMBL/GenBank/DDBJ databases">
        <title>Genome sequence of Kobresia littledalei, the first chromosome-level genome in the family Cyperaceae.</title>
        <authorList>
            <person name="Qu G."/>
        </authorList>
    </citation>
    <scope>NUCLEOTIDE SEQUENCE</scope>
    <source>
        <strain evidence="8">C.B.Clarke</strain>
        <tissue evidence="8">Leaf</tissue>
    </source>
</reference>
<gene>
    <name evidence="8" type="ORF">FCM35_KLT00206</name>
</gene>
<dbReference type="PROSITE" id="PS50811">
    <property type="entry name" value="WRKY"/>
    <property type="match status" value="1"/>
</dbReference>
<feature type="region of interest" description="Disordered" evidence="6">
    <location>
        <begin position="36"/>
        <end position="59"/>
    </location>
</feature>
<dbReference type="Proteomes" id="UP000623129">
    <property type="component" value="Unassembled WGS sequence"/>
</dbReference>
<feature type="compositionally biased region" description="Acidic residues" evidence="6">
    <location>
        <begin position="126"/>
        <end position="136"/>
    </location>
</feature>
<feature type="compositionally biased region" description="Polar residues" evidence="6">
    <location>
        <begin position="111"/>
        <end position="125"/>
    </location>
</feature>
<proteinExistence type="predicted"/>
<evidence type="ECO:0000256" key="3">
    <source>
        <dbReference type="ARBA" id="ARBA00023125"/>
    </source>
</evidence>
<accession>A0A833RKG4</accession>
<comment type="caution">
    <text evidence="8">The sequence shown here is derived from an EMBL/GenBank/DDBJ whole genome shotgun (WGS) entry which is preliminary data.</text>
</comment>
<comment type="subcellular location">
    <subcellularLocation>
        <location evidence="1">Nucleus</location>
    </subcellularLocation>
</comment>
<dbReference type="PANTHER" id="PTHR31429">
    <property type="entry name" value="WRKY TRANSCRIPTION FACTOR 36-RELATED"/>
    <property type="match status" value="1"/>
</dbReference>
<keyword evidence="5" id="KW-0539">Nucleus</keyword>
<dbReference type="GO" id="GO:0003700">
    <property type="term" value="F:DNA-binding transcription factor activity"/>
    <property type="evidence" value="ECO:0007669"/>
    <property type="project" value="InterPro"/>
</dbReference>
<evidence type="ECO:0000256" key="4">
    <source>
        <dbReference type="ARBA" id="ARBA00023163"/>
    </source>
</evidence>
<keyword evidence="4" id="KW-0804">Transcription</keyword>